<dbReference type="SMART" id="SM00849">
    <property type="entry name" value="Lactamase_B"/>
    <property type="match status" value="1"/>
</dbReference>
<accession>A0A7L5C1C1</accession>
<name>A0A7L5C1C1_9RHOB</name>
<dbReference type="Pfam" id="PF00753">
    <property type="entry name" value="Lactamase_B"/>
    <property type="match status" value="1"/>
</dbReference>
<dbReference type="KEGG" id="hdh:G5B40_14885"/>
<dbReference type="InterPro" id="IPR001279">
    <property type="entry name" value="Metallo-B-lactamas"/>
</dbReference>
<protein>
    <submittedName>
        <fullName evidence="2">MBL fold metallo-hydrolase</fullName>
    </submittedName>
</protein>
<dbReference type="AlphaFoldDB" id="A0A7L5C1C1"/>
<dbReference type="Pfam" id="PF14863">
    <property type="entry name" value="Alkyl_sulf_dimr"/>
    <property type="match status" value="1"/>
</dbReference>
<dbReference type="Proteomes" id="UP000503336">
    <property type="component" value="Chromosome"/>
</dbReference>
<evidence type="ECO:0000313" key="3">
    <source>
        <dbReference type="Proteomes" id="UP000503336"/>
    </source>
</evidence>
<keyword evidence="3" id="KW-1185">Reference proteome</keyword>
<dbReference type="InterPro" id="IPR052195">
    <property type="entry name" value="Bact_Alkyl/Aryl-Sulfatase"/>
</dbReference>
<reference evidence="2 3" key="1">
    <citation type="submission" date="2020-02" db="EMBL/GenBank/DDBJ databases">
        <title>complete genome sequence of Rhodobacteraceae bacterium.</title>
        <authorList>
            <person name="Park J."/>
            <person name="Kim Y.-S."/>
            <person name="Kim K.-H."/>
        </authorList>
    </citation>
    <scope>NUCLEOTIDE SEQUENCE [LARGE SCALE GENOMIC DNA]</scope>
    <source>
        <strain evidence="2 3">RR4-56</strain>
    </source>
</reference>
<dbReference type="GO" id="GO:0046983">
    <property type="term" value="F:protein dimerization activity"/>
    <property type="evidence" value="ECO:0007669"/>
    <property type="project" value="InterPro"/>
</dbReference>
<evidence type="ECO:0000313" key="2">
    <source>
        <dbReference type="EMBL" id="QIE56607.1"/>
    </source>
</evidence>
<dbReference type="InterPro" id="IPR038536">
    <property type="entry name" value="Alkyl/aryl-sulf_dimr_sf"/>
</dbReference>
<dbReference type="SUPFAM" id="SSF56281">
    <property type="entry name" value="Metallo-hydrolase/oxidoreductase"/>
    <property type="match status" value="1"/>
</dbReference>
<evidence type="ECO:0000259" key="1">
    <source>
        <dbReference type="SMART" id="SM00849"/>
    </source>
</evidence>
<dbReference type="RefSeq" id="WP_165100064.1">
    <property type="nucleotide sequence ID" value="NZ_CP049056.1"/>
</dbReference>
<organism evidence="2 3">
    <name type="scientific">Pikeienuella piscinae</name>
    <dbReference type="NCBI Taxonomy" id="2748098"/>
    <lineage>
        <taxon>Bacteria</taxon>
        <taxon>Pseudomonadati</taxon>
        <taxon>Pseudomonadota</taxon>
        <taxon>Alphaproteobacteria</taxon>
        <taxon>Rhodobacterales</taxon>
        <taxon>Paracoccaceae</taxon>
        <taxon>Pikeienuella</taxon>
    </lineage>
</organism>
<dbReference type="Gene3D" id="1.25.40.880">
    <property type="entry name" value="Alkyl sulfatase, dimerisation domain"/>
    <property type="match status" value="1"/>
</dbReference>
<gene>
    <name evidence="2" type="ORF">G5B40_14885</name>
</gene>
<feature type="domain" description="Metallo-beta-lactamase" evidence="1">
    <location>
        <begin position="47"/>
        <end position="246"/>
    </location>
</feature>
<dbReference type="PANTHER" id="PTHR43223">
    <property type="entry name" value="ALKYL/ARYL-SULFATASE"/>
    <property type="match status" value="1"/>
</dbReference>
<dbReference type="InterPro" id="IPR036866">
    <property type="entry name" value="RibonucZ/Hydroxyglut_hydro"/>
</dbReference>
<dbReference type="GO" id="GO:0016787">
    <property type="term" value="F:hydrolase activity"/>
    <property type="evidence" value="ECO:0007669"/>
    <property type="project" value="UniProtKB-KW"/>
</dbReference>
<keyword evidence="2" id="KW-0378">Hydrolase</keyword>
<dbReference type="PANTHER" id="PTHR43223:SF2">
    <property type="entry name" value="METALLO-BETA-LACTAMASE DOMAIN-CONTAINING PROTEIN"/>
    <property type="match status" value="1"/>
</dbReference>
<sequence length="425" mass="47486">MTLDVLNGARDVMEGRIRINDWFRGVPDCIRLDVASDAVTIVCRGLSGNVTAIRTAEGLVVCDTGAIDTCGKVLAAIREWEPNAPVKAVVYTHGHFDHVAGMPLYDRDAETRGAPRPVLIAHENVPRRFERYRRTGPFNEKINIRQYSRPGFRWPTEFRAPDVLVRGEGRIDGVAETFELYHGKGETDDHMWLWAPSRSLVVAGDFYTWAAPNAGNPQKAQRYIIEWAETLRAIVERSPEVLVPGHGPVIFGRDAIRTILTDVAEWLESLHTQSLELMNSGMRLGEIPHHVAPPARFADLPWIQNNYDDPEFVVRAICRLYGGWWDGDPARLKPAPDAELAEEIAHAAGGAAKLADRAESLAKEGRMRLACHFAEFAAMAAPDDRAVQSVRARLYRARVEEERGQMAKGVFRDAAQDAERQAARR</sequence>
<proteinExistence type="predicted"/>
<dbReference type="Gene3D" id="3.60.15.10">
    <property type="entry name" value="Ribonuclease Z/Hydroxyacylglutathione hydrolase-like"/>
    <property type="match status" value="1"/>
</dbReference>
<dbReference type="InterPro" id="IPR029228">
    <property type="entry name" value="Alkyl_sulf_dimr"/>
</dbReference>
<dbReference type="EMBL" id="CP049056">
    <property type="protein sequence ID" value="QIE56607.1"/>
    <property type="molecule type" value="Genomic_DNA"/>
</dbReference>